<feature type="domain" description="Cadherin" evidence="13">
    <location>
        <begin position="208"/>
        <end position="305"/>
    </location>
</feature>
<feature type="non-terminal residue" evidence="14">
    <location>
        <position position="442"/>
    </location>
</feature>
<dbReference type="EMBL" id="GEBQ01024854">
    <property type="protein sequence ID" value="JAT15123.1"/>
    <property type="molecule type" value="Transcribed_RNA"/>
</dbReference>
<dbReference type="GO" id="GO:0005886">
    <property type="term" value="C:plasma membrane"/>
    <property type="evidence" value="ECO:0007669"/>
    <property type="project" value="InterPro"/>
</dbReference>
<evidence type="ECO:0000256" key="1">
    <source>
        <dbReference type="ARBA" id="ARBA00004167"/>
    </source>
</evidence>
<keyword evidence="3" id="KW-0812">Transmembrane</keyword>
<sequence length="442" mass="48235">HVLKRGVVPPTFHRRDQHVFVSEDASPGTVVAQVKLVLAMTVEYKLLCETSQFSIDAEGVIKLTSTLDREAIPSYTLGVLALKPPLSGFTEVHVSIVDVNDCAPNFHSSSYSINTAENIPEGTSVVRVVADDQDEGSSGEVRYSINSSIFTIDPYSGWVSTVSQLDRETTPRHSVLLSAIDNGDPPLSSTATLVINILDYNDSPPVFAESTYMISVKEDTPVGATLLQLSVTDPDSGGLDYYVTEGDEHSQFAIRSSGQLYLAQVLDRETVDSYTLRVVVTDSKYVVQTVVHIEVIDVNDNHPKCLKSHIAVAIPENVVPGSTVLTVPANDPDLDPQLTYYLTGAHSTHFYFNQATGELKSAISLDRETVGMYNLVAHVQDRETPGWECTSQLTIMLNDVNDNPPTFPTRNYTAAVPEDYPVGSFVTILHATDGDLGMNRKI</sequence>
<comment type="subcellular location">
    <subcellularLocation>
        <location evidence="1">Membrane</location>
        <topology evidence="1">Single-pass membrane protein</topology>
    </subcellularLocation>
</comment>
<evidence type="ECO:0000256" key="8">
    <source>
        <dbReference type="ARBA" id="ARBA00022989"/>
    </source>
</evidence>
<dbReference type="FunFam" id="2.60.40.60:FF:000024">
    <property type="entry name" value="FAT atypical cadherin 3"/>
    <property type="match status" value="1"/>
</dbReference>
<evidence type="ECO:0000256" key="2">
    <source>
        <dbReference type="ARBA" id="ARBA00022536"/>
    </source>
</evidence>
<dbReference type="GO" id="GO:0005911">
    <property type="term" value="C:cell-cell junction"/>
    <property type="evidence" value="ECO:0007669"/>
    <property type="project" value="TreeGrafter"/>
</dbReference>
<dbReference type="PANTHER" id="PTHR24025">
    <property type="entry name" value="DESMOGLEIN FAMILY MEMBER"/>
    <property type="match status" value="1"/>
</dbReference>
<dbReference type="InterPro" id="IPR002126">
    <property type="entry name" value="Cadherin-like_dom"/>
</dbReference>
<dbReference type="SUPFAM" id="SSF49313">
    <property type="entry name" value="Cadherin-like"/>
    <property type="match status" value="5"/>
</dbReference>
<dbReference type="PROSITE" id="PS50268">
    <property type="entry name" value="CADHERIN_2"/>
    <property type="match status" value="4"/>
</dbReference>
<keyword evidence="7" id="KW-0130">Cell adhesion</keyword>
<dbReference type="InterPro" id="IPR050971">
    <property type="entry name" value="Cadherin-domain_protein"/>
</dbReference>
<keyword evidence="9" id="KW-0472">Membrane</keyword>
<keyword evidence="6 12" id="KW-0106">Calcium</keyword>
<dbReference type="GO" id="GO:0060429">
    <property type="term" value="P:epithelium development"/>
    <property type="evidence" value="ECO:0007669"/>
    <property type="project" value="UniProtKB-ARBA"/>
</dbReference>
<reference evidence="14" key="1">
    <citation type="submission" date="2015-11" db="EMBL/GenBank/DDBJ databases">
        <title>De novo transcriptome assembly of four potential Pierce s Disease insect vectors from Arizona vineyards.</title>
        <authorList>
            <person name="Tassone E.E."/>
        </authorList>
    </citation>
    <scope>NUCLEOTIDE SEQUENCE</scope>
</reference>
<keyword evidence="10" id="KW-1015">Disulfide bond</keyword>
<dbReference type="InterPro" id="IPR015919">
    <property type="entry name" value="Cadherin-like_sf"/>
</dbReference>
<evidence type="ECO:0000256" key="4">
    <source>
        <dbReference type="ARBA" id="ARBA00022729"/>
    </source>
</evidence>
<evidence type="ECO:0000256" key="10">
    <source>
        <dbReference type="ARBA" id="ARBA00023157"/>
    </source>
</evidence>
<keyword evidence="8" id="KW-1133">Transmembrane helix</keyword>
<dbReference type="PROSITE" id="PS00232">
    <property type="entry name" value="CADHERIN_1"/>
    <property type="match status" value="1"/>
</dbReference>
<feature type="non-terminal residue" evidence="14">
    <location>
        <position position="1"/>
    </location>
</feature>
<dbReference type="PANTHER" id="PTHR24025:SF23">
    <property type="entry name" value="NEURAL-CADHERIN"/>
    <property type="match status" value="1"/>
</dbReference>
<keyword evidence="4" id="KW-0732">Signal</keyword>
<evidence type="ECO:0000256" key="12">
    <source>
        <dbReference type="PROSITE-ProRule" id="PRU00043"/>
    </source>
</evidence>
<gene>
    <name evidence="14" type="ORF">g.10694</name>
</gene>
<dbReference type="FunFam" id="2.60.40.60:FF:000020">
    <property type="entry name" value="Dachsous cadherin-related 1b"/>
    <property type="match status" value="1"/>
</dbReference>
<dbReference type="GO" id="GO:0009653">
    <property type="term" value="P:anatomical structure morphogenesis"/>
    <property type="evidence" value="ECO:0007669"/>
    <property type="project" value="UniProtKB-ARBA"/>
</dbReference>
<dbReference type="SMART" id="SM00112">
    <property type="entry name" value="CA"/>
    <property type="match status" value="4"/>
</dbReference>
<dbReference type="InterPro" id="IPR020894">
    <property type="entry name" value="Cadherin_CS"/>
</dbReference>
<dbReference type="GO" id="GO:0005509">
    <property type="term" value="F:calcium ion binding"/>
    <property type="evidence" value="ECO:0007669"/>
    <property type="project" value="UniProtKB-UniRule"/>
</dbReference>
<keyword evidence="2" id="KW-0245">EGF-like domain</keyword>
<evidence type="ECO:0000256" key="9">
    <source>
        <dbReference type="ARBA" id="ARBA00023136"/>
    </source>
</evidence>
<dbReference type="Pfam" id="PF00028">
    <property type="entry name" value="Cadherin"/>
    <property type="match status" value="3"/>
</dbReference>
<evidence type="ECO:0000256" key="11">
    <source>
        <dbReference type="ARBA" id="ARBA00023180"/>
    </source>
</evidence>
<name>A0A1B6KUL8_9HEMI</name>
<evidence type="ECO:0000313" key="14">
    <source>
        <dbReference type="EMBL" id="JAT15123.1"/>
    </source>
</evidence>
<keyword evidence="5" id="KW-0677">Repeat</keyword>
<evidence type="ECO:0000256" key="3">
    <source>
        <dbReference type="ARBA" id="ARBA00022692"/>
    </source>
</evidence>
<protein>
    <recommendedName>
        <fullName evidence="13">Cadherin domain-containing protein</fullName>
    </recommendedName>
</protein>
<proteinExistence type="predicted"/>
<dbReference type="Gene3D" id="2.60.40.60">
    <property type="entry name" value="Cadherins"/>
    <property type="match status" value="5"/>
</dbReference>
<evidence type="ECO:0000256" key="7">
    <source>
        <dbReference type="ARBA" id="ARBA00022889"/>
    </source>
</evidence>
<accession>A0A1B6KUL8</accession>
<dbReference type="GO" id="GO:0007156">
    <property type="term" value="P:homophilic cell adhesion via plasma membrane adhesion molecules"/>
    <property type="evidence" value="ECO:0007669"/>
    <property type="project" value="InterPro"/>
</dbReference>
<evidence type="ECO:0000256" key="5">
    <source>
        <dbReference type="ARBA" id="ARBA00022737"/>
    </source>
</evidence>
<feature type="domain" description="Cadherin" evidence="13">
    <location>
        <begin position="13"/>
        <end position="106"/>
    </location>
</feature>
<dbReference type="PRINTS" id="PR00205">
    <property type="entry name" value="CADHERIN"/>
</dbReference>
<dbReference type="CDD" id="cd11304">
    <property type="entry name" value="Cadherin_repeat"/>
    <property type="match status" value="5"/>
</dbReference>
<feature type="domain" description="Cadherin" evidence="13">
    <location>
        <begin position="306"/>
        <end position="407"/>
    </location>
</feature>
<evidence type="ECO:0000259" key="13">
    <source>
        <dbReference type="PROSITE" id="PS50268"/>
    </source>
</evidence>
<keyword evidence="11" id="KW-0325">Glycoprotein</keyword>
<dbReference type="AlphaFoldDB" id="A0A1B6KUL8"/>
<organism evidence="14">
    <name type="scientific">Graphocephala atropunctata</name>
    <dbReference type="NCBI Taxonomy" id="36148"/>
    <lineage>
        <taxon>Eukaryota</taxon>
        <taxon>Metazoa</taxon>
        <taxon>Ecdysozoa</taxon>
        <taxon>Arthropoda</taxon>
        <taxon>Hexapoda</taxon>
        <taxon>Insecta</taxon>
        <taxon>Pterygota</taxon>
        <taxon>Neoptera</taxon>
        <taxon>Paraneoptera</taxon>
        <taxon>Hemiptera</taxon>
        <taxon>Auchenorrhyncha</taxon>
        <taxon>Membracoidea</taxon>
        <taxon>Cicadellidae</taxon>
        <taxon>Cicadellinae</taxon>
        <taxon>Cicadellini</taxon>
        <taxon>Graphocephala</taxon>
    </lineage>
</organism>
<feature type="domain" description="Cadherin" evidence="13">
    <location>
        <begin position="107"/>
        <end position="207"/>
    </location>
</feature>
<evidence type="ECO:0000256" key="6">
    <source>
        <dbReference type="ARBA" id="ARBA00022837"/>
    </source>
</evidence>